<evidence type="ECO:0000256" key="1">
    <source>
        <dbReference type="SAM" id="MobiDB-lite"/>
    </source>
</evidence>
<dbReference type="HOGENOM" id="CLU_1546842_0_0_9"/>
<dbReference type="EMBL" id="CP002344">
    <property type="protein sequence ID" value="ADU50927.1"/>
    <property type="molecule type" value="Genomic_DNA"/>
</dbReference>
<dbReference type="KEGG" id="tmr:Tmar_0812"/>
<feature type="compositionally biased region" description="Pro residues" evidence="1">
    <location>
        <begin position="91"/>
        <end position="113"/>
    </location>
</feature>
<sequence>MARRRLMSEALRESLARELGVFELAARHGWGAVPARQCGRLVQQAVLRAEQLLAQRLEPAGDGVAVTGPATPALTAAPAQPTAHPPRHPLAAPPQAAPPVVPAAAPAPAPPLAPWGSRPAGGPWGQWAAGPVRPRGRTGLDRPAPPPAPVAAPAAGGLGPAAVVARAPLAGLP</sequence>
<accession>E6SIM1</accession>
<organism evidence="2 3">
    <name type="scientific">Thermaerobacter marianensis (strain ATCC 700841 / DSM 12885 / JCM 10246 / 7p75a)</name>
    <dbReference type="NCBI Taxonomy" id="644966"/>
    <lineage>
        <taxon>Bacteria</taxon>
        <taxon>Bacillati</taxon>
        <taxon>Bacillota</taxon>
        <taxon>Clostridia</taxon>
        <taxon>Eubacteriales</taxon>
        <taxon>Clostridiales Family XVII. Incertae Sedis</taxon>
        <taxon>Thermaerobacter</taxon>
    </lineage>
</organism>
<name>E6SIM1_THEM7</name>
<dbReference type="RefSeq" id="WP_013495232.1">
    <property type="nucleotide sequence ID" value="NC_014831.1"/>
</dbReference>
<proteinExistence type="predicted"/>
<dbReference type="STRING" id="644966.Tmar_0812"/>
<evidence type="ECO:0000313" key="2">
    <source>
        <dbReference type="EMBL" id="ADU50927.1"/>
    </source>
</evidence>
<gene>
    <name evidence="2" type="ordered locus">Tmar_0812</name>
</gene>
<evidence type="ECO:0000313" key="3">
    <source>
        <dbReference type="Proteomes" id="UP000008915"/>
    </source>
</evidence>
<dbReference type="Proteomes" id="UP000008915">
    <property type="component" value="Chromosome"/>
</dbReference>
<reference evidence="2 3" key="1">
    <citation type="journal article" date="2010" name="Stand. Genomic Sci.">
        <title>Complete genome sequence of Thermaerobacter marianensis type strain (7p75a).</title>
        <authorList>
            <person name="Han C."/>
            <person name="Gu W."/>
            <person name="Zhang X."/>
            <person name="Lapidus A."/>
            <person name="Nolan M."/>
            <person name="Copeland A."/>
            <person name="Lucas S."/>
            <person name="Del Rio T.G."/>
            <person name="Tice H."/>
            <person name="Cheng J.F."/>
            <person name="Tapia R."/>
            <person name="Goodwin L."/>
            <person name="Pitluck S."/>
            <person name="Pagani I."/>
            <person name="Ivanova N."/>
            <person name="Mavromatis K."/>
            <person name="Mikhailova N."/>
            <person name="Pati A."/>
            <person name="Chen A."/>
            <person name="Palaniappan K."/>
            <person name="Land M."/>
            <person name="Hauser L."/>
            <person name="Chang Y.J."/>
            <person name="Jeffries C.D."/>
            <person name="Schneider S."/>
            <person name="Rohde M."/>
            <person name="Goker M."/>
            <person name="Pukall R."/>
            <person name="Woyke T."/>
            <person name="Bristow J."/>
            <person name="Eisen J.A."/>
            <person name="Markowitz V."/>
            <person name="Hugenholtz P."/>
            <person name="Kyrpides N.C."/>
            <person name="Klenk H.P."/>
            <person name="Detter J.C."/>
        </authorList>
    </citation>
    <scope>NUCLEOTIDE SEQUENCE [LARGE SCALE GENOMIC DNA]</scope>
    <source>
        <strain evidence="3">ATCC 700841 / DSM 12885 / JCM 10246 / 7p75a</strain>
    </source>
</reference>
<feature type="region of interest" description="Disordered" evidence="1">
    <location>
        <begin position="69"/>
        <end position="157"/>
    </location>
</feature>
<dbReference type="GO" id="GO:0003743">
    <property type="term" value="F:translation initiation factor activity"/>
    <property type="evidence" value="ECO:0007669"/>
    <property type="project" value="UniProtKB-KW"/>
</dbReference>
<protein>
    <submittedName>
        <fullName evidence="2">Translation initiation factor IF-2</fullName>
    </submittedName>
</protein>
<keyword evidence="3" id="KW-1185">Reference proteome</keyword>
<keyword evidence="2" id="KW-0648">Protein biosynthesis</keyword>
<dbReference type="AlphaFoldDB" id="E6SIM1"/>
<reference evidence="3" key="2">
    <citation type="journal article" date="2010" name="Stand. Genomic Sci.">
        <title>Complete genome sequence of Thermaerobacter marianensis type strain (7p75aT).</title>
        <authorList>
            <person name="Han C."/>
            <person name="Gu W."/>
            <person name="Zhang X."/>
            <person name="Lapidus A."/>
            <person name="Nolan M."/>
            <person name="Copeland A."/>
            <person name="Lucas S."/>
            <person name="Glavina Del Rio T."/>
            <person name="Tice H."/>
            <person name="Cheng J."/>
            <person name="Tapia R."/>
            <person name="Goodwin L."/>
            <person name="Pitluck S."/>
            <person name="Pagani I."/>
            <person name="Ivanova N."/>
            <person name="Mavromatis K."/>
            <person name="Mikhailova N."/>
            <person name="Pati A."/>
            <person name="Chen A."/>
            <person name="Palaniappan K."/>
            <person name="Land M."/>
            <person name="Hauser L."/>
            <person name="Chang Y."/>
            <person name="Jeffries C."/>
            <person name="Schneider S."/>
            <person name="Rohde M."/>
            <person name="Goker M."/>
            <person name="Pukall R."/>
            <person name="Woyke T."/>
            <person name="Bristow J."/>
            <person name="Eisen J."/>
            <person name="Markowitz V."/>
            <person name="Hugenholtz P."/>
            <person name="Kyrpides N."/>
            <person name="Klenk H."/>
            <person name="Detter J."/>
        </authorList>
    </citation>
    <scope>NUCLEOTIDE SEQUENCE [LARGE SCALE GENOMIC DNA]</scope>
    <source>
        <strain evidence="3">ATCC 700841 / DSM 12885 / JCM 10246 / 7p75a</strain>
    </source>
</reference>
<keyword evidence="2" id="KW-0396">Initiation factor</keyword>
<feature type="compositionally biased region" description="Low complexity" evidence="1">
    <location>
        <begin position="69"/>
        <end position="82"/>
    </location>
</feature>